<name>A0A5E8AAF4_9SPHN</name>
<proteinExistence type="predicted"/>
<evidence type="ECO:0000313" key="2">
    <source>
        <dbReference type="Proteomes" id="UP000326857"/>
    </source>
</evidence>
<evidence type="ECO:0000313" key="1">
    <source>
        <dbReference type="EMBL" id="VVT28023.1"/>
    </source>
</evidence>
<sequence length="101" mass="11191">MRNLKGSDYPDLTYRLTWCDFRLLEIADALRASAGSKSNKARTQAANVRELGLAACGELAGVVHEPLVCLKQRHPASIAIRRPNVKSAWQPIVYSTGRIAW</sequence>
<gene>
    <name evidence="1" type="ORF">SPHINGO391_500119</name>
</gene>
<organism evidence="1 2">
    <name type="scientific">Sphingomonas aurantiaca</name>
    <dbReference type="NCBI Taxonomy" id="185949"/>
    <lineage>
        <taxon>Bacteria</taxon>
        <taxon>Pseudomonadati</taxon>
        <taxon>Pseudomonadota</taxon>
        <taxon>Alphaproteobacteria</taxon>
        <taxon>Sphingomonadales</taxon>
        <taxon>Sphingomonadaceae</taxon>
        <taxon>Sphingomonas</taxon>
    </lineage>
</organism>
<accession>A0A5E8AAF4</accession>
<protein>
    <submittedName>
        <fullName evidence="1">Uncharacterized protein</fullName>
    </submittedName>
</protein>
<dbReference type="AlphaFoldDB" id="A0A5E8AAF4"/>
<reference evidence="1 2" key="1">
    <citation type="submission" date="2019-09" db="EMBL/GenBank/DDBJ databases">
        <authorList>
            <person name="Dittami M. S."/>
        </authorList>
    </citation>
    <scope>NUCLEOTIDE SEQUENCE [LARGE SCALE GENOMIC DNA]</scope>
    <source>
        <strain evidence="1">SPHINGO391</strain>
    </source>
</reference>
<dbReference type="EMBL" id="CABVLI010000046">
    <property type="protein sequence ID" value="VVT28023.1"/>
    <property type="molecule type" value="Genomic_DNA"/>
</dbReference>
<dbReference type="Proteomes" id="UP000326857">
    <property type="component" value="Unassembled WGS sequence"/>
</dbReference>